<reference evidence="8" key="1">
    <citation type="submission" date="2019-06" db="EMBL/GenBank/DDBJ databases">
        <title>Whole-Genome Sequence of Bradyrhizobium sp. 3 Strain 65S1MB.</title>
        <authorList>
            <person name="Bromfield E.S.P."/>
            <person name="Cloutier S."/>
            <person name="Nguyen H.D.T."/>
        </authorList>
    </citation>
    <scope>NUCLEOTIDE SEQUENCE [LARGE SCALE GENOMIC DNA]</scope>
    <source>
        <strain evidence="8">65S1MB</strain>
    </source>
</reference>
<evidence type="ECO:0000256" key="2">
    <source>
        <dbReference type="ARBA" id="ARBA00010270"/>
    </source>
</evidence>
<evidence type="ECO:0000256" key="5">
    <source>
        <dbReference type="ARBA" id="ARBA00022734"/>
    </source>
</evidence>
<keyword evidence="4" id="KW-0472">Membrane</keyword>
<protein>
    <recommendedName>
        <fullName evidence="3">Lectin-like protein BA14k</fullName>
    </recommendedName>
</protein>
<sequence length="73" mass="8465">MDRNDDWRLVCRAGLLRAVSLLPLRVWWLLPSAICCTDWLRCAGGGRPIARFRSFDPISGTYLGRDGRRHYCR</sequence>
<dbReference type="InterPro" id="IPR012413">
    <property type="entry name" value="BA14K"/>
</dbReference>
<organism evidence="7 8">
    <name type="scientific">Bradyrhizobium symbiodeficiens</name>
    <dbReference type="NCBI Taxonomy" id="1404367"/>
    <lineage>
        <taxon>Bacteria</taxon>
        <taxon>Pseudomonadati</taxon>
        <taxon>Pseudomonadota</taxon>
        <taxon>Alphaproteobacteria</taxon>
        <taxon>Hyphomicrobiales</taxon>
        <taxon>Nitrobacteraceae</taxon>
        <taxon>Bradyrhizobium</taxon>
    </lineage>
</organism>
<evidence type="ECO:0000313" key="7">
    <source>
        <dbReference type="EMBL" id="WWE88701.1"/>
    </source>
</evidence>
<evidence type="ECO:0000256" key="4">
    <source>
        <dbReference type="ARBA" id="ARBA00022475"/>
    </source>
</evidence>
<dbReference type="RefSeq" id="WP_334260445.1">
    <property type="nucleotide sequence ID" value="NZ_CP041090.2"/>
</dbReference>
<dbReference type="Pfam" id="PF07886">
    <property type="entry name" value="BA14K"/>
    <property type="match status" value="1"/>
</dbReference>
<evidence type="ECO:0000256" key="3">
    <source>
        <dbReference type="ARBA" id="ARBA00020552"/>
    </source>
</evidence>
<evidence type="ECO:0000256" key="1">
    <source>
        <dbReference type="ARBA" id="ARBA00004167"/>
    </source>
</evidence>
<name>A0ABZ2F266_9BRAD</name>
<reference evidence="7 8" key="2">
    <citation type="journal article" date="2020" name="Int. J. Syst. Evol. Microbiol.">
        <title>Description and complete genome sequences of Bradyrhizobium symbiodeficiens sp. nov., a non-symbiotic bacterium associated with legumes native to Canada.</title>
        <authorList>
            <person name="Bromfield E.S.P."/>
            <person name="Cloutier S."/>
            <person name="Nguyen H.D.T."/>
        </authorList>
    </citation>
    <scope>NUCLEOTIDE SEQUENCE [LARGE SCALE GENOMIC DNA]</scope>
    <source>
        <strain evidence="7 8">65S1MB</strain>
    </source>
</reference>
<evidence type="ECO:0000313" key="8">
    <source>
        <dbReference type="Proteomes" id="UP000319298"/>
    </source>
</evidence>
<keyword evidence="8" id="KW-1185">Reference proteome</keyword>
<evidence type="ECO:0000256" key="6">
    <source>
        <dbReference type="ARBA" id="ARBA00025321"/>
    </source>
</evidence>
<dbReference type="Proteomes" id="UP000319298">
    <property type="component" value="Chromosome"/>
</dbReference>
<proteinExistence type="inferred from homology"/>
<keyword evidence="4" id="KW-1003">Cell membrane</keyword>
<keyword evidence="5" id="KW-0430">Lectin</keyword>
<gene>
    <name evidence="7" type="ORF">FJN17_19635</name>
</gene>
<comment type="similarity">
    <text evidence="2">Belongs to the BA14k family.</text>
</comment>
<accession>A0ABZ2F266</accession>
<dbReference type="EMBL" id="CP041090">
    <property type="protein sequence ID" value="WWE88701.1"/>
    <property type="molecule type" value="Genomic_DNA"/>
</dbReference>
<comment type="function">
    <text evidence="6">Has immunoglobulin-binding and hemagglutination properties, and can bind to mannose. Essential for virulence. May be involved in LPS biosynthesis or polysaccharide transport.</text>
</comment>
<comment type="subcellular location">
    <subcellularLocation>
        <location evidence="1">Membrane</location>
        <topology evidence="1">Single-pass membrane protein</topology>
    </subcellularLocation>
</comment>